<evidence type="ECO:0000313" key="6">
    <source>
        <dbReference type="EMBL" id="UUR09142.1"/>
    </source>
</evidence>
<keyword evidence="7" id="KW-1185">Reference proteome</keyword>
<accession>A0ABY5MYD2</accession>
<evidence type="ECO:0000256" key="2">
    <source>
        <dbReference type="ARBA" id="ARBA00022630"/>
    </source>
</evidence>
<sequence>MSDPTPVVTVTRRSLLLGAGGAAVSAPAIVRADSIGSAPRVVVLGAGVFGTWTAEQLRRRGARVTLLDAAGPAHSRASSGGESRMTRAGYGKDAIYARMAVASLAEWKKLSAVAGLPIFHPTGVLFFFQGDNPYLTDSLRVHRELGLPTQALSQAEMAKRFPMIDFAGVSAGMFEPGFGALMARRSVQTLAQRFQADGGAFQSFAAAPPRSAGDRIEGLHSTDGKRFEGDLFIAAAGPWMPKLFPDVVGPRIVATRQEVFTFAPPPGEHAYRPGAMPGWADFNGGDVYYGFPDLEGKGVKFAHDTHGPDVDPDRNDRRFSDAALAEVVAFRDRRFPGLRGAPLATAEVCQYENSANGDFLIDRHPRWKNMVLVGGGSGHGFKHGPEVGRLAAEVALEGKQPDPRFSLAAKGTKPNRAVI</sequence>
<dbReference type="InterPro" id="IPR006311">
    <property type="entry name" value="TAT_signal"/>
</dbReference>
<name>A0ABY5MYD2_9SPHN</name>
<evidence type="ECO:0000256" key="4">
    <source>
        <dbReference type="ARBA" id="ARBA00023002"/>
    </source>
</evidence>
<dbReference type="Proteomes" id="UP000831921">
    <property type="component" value="Chromosome"/>
</dbReference>
<comment type="cofactor">
    <cofactor evidence="1">
        <name>FAD</name>
        <dbReference type="ChEBI" id="CHEBI:57692"/>
    </cofactor>
</comment>
<feature type="domain" description="FAD dependent oxidoreductase" evidence="5">
    <location>
        <begin position="40"/>
        <end position="393"/>
    </location>
</feature>
<organism evidence="6 7">
    <name type="scientific">Sphingomonas glaciei</name>
    <dbReference type="NCBI Taxonomy" id="2938948"/>
    <lineage>
        <taxon>Bacteria</taxon>
        <taxon>Pseudomonadati</taxon>
        <taxon>Pseudomonadota</taxon>
        <taxon>Alphaproteobacteria</taxon>
        <taxon>Sphingomonadales</taxon>
        <taxon>Sphingomonadaceae</taxon>
        <taxon>Sphingomonas</taxon>
    </lineage>
</organism>
<dbReference type="RefSeq" id="WP_249504906.1">
    <property type="nucleotide sequence ID" value="NZ_CP097253.1"/>
</dbReference>
<dbReference type="PANTHER" id="PTHR10961">
    <property type="entry name" value="PEROXISOMAL SARCOSINE OXIDASE"/>
    <property type="match status" value="1"/>
</dbReference>
<keyword evidence="2" id="KW-0285">Flavoprotein</keyword>
<protein>
    <submittedName>
        <fullName evidence="6">FAD-dependent oxidoreductase</fullName>
    </submittedName>
</protein>
<proteinExistence type="predicted"/>
<evidence type="ECO:0000313" key="7">
    <source>
        <dbReference type="Proteomes" id="UP000831921"/>
    </source>
</evidence>
<dbReference type="EMBL" id="CP097253">
    <property type="protein sequence ID" value="UUR09142.1"/>
    <property type="molecule type" value="Genomic_DNA"/>
</dbReference>
<evidence type="ECO:0000256" key="3">
    <source>
        <dbReference type="ARBA" id="ARBA00022827"/>
    </source>
</evidence>
<evidence type="ECO:0000259" key="5">
    <source>
        <dbReference type="Pfam" id="PF01266"/>
    </source>
</evidence>
<reference evidence="6 7" key="1">
    <citation type="submission" date="2022-05" db="EMBL/GenBank/DDBJ databases">
        <title>S8-45 Sphingomonas ultraviolaceadurans.</title>
        <authorList>
            <person name="Liu Y."/>
        </authorList>
    </citation>
    <scope>NUCLEOTIDE SEQUENCE [LARGE SCALE GENOMIC DNA]</scope>
    <source>
        <strain evidence="6 7">S8-45</strain>
    </source>
</reference>
<keyword evidence="3" id="KW-0274">FAD</keyword>
<dbReference type="InterPro" id="IPR036188">
    <property type="entry name" value="FAD/NAD-bd_sf"/>
</dbReference>
<dbReference type="PANTHER" id="PTHR10961:SF46">
    <property type="entry name" value="PEROXISOMAL SARCOSINE OXIDASE"/>
    <property type="match status" value="1"/>
</dbReference>
<evidence type="ECO:0000256" key="1">
    <source>
        <dbReference type="ARBA" id="ARBA00001974"/>
    </source>
</evidence>
<dbReference type="PROSITE" id="PS51318">
    <property type="entry name" value="TAT"/>
    <property type="match status" value="1"/>
</dbReference>
<dbReference type="InterPro" id="IPR006076">
    <property type="entry name" value="FAD-dep_OxRdtase"/>
</dbReference>
<dbReference type="InterPro" id="IPR045170">
    <property type="entry name" value="MTOX"/>
</dbReference>
<dbReference type="Pfam" id="PF01266">
    <property type="entry name" value="DAO"/>
    <property type="match status" value="1"/>
</dbReference>
<dbReference type="SUPFAM" id="SSF51905">
    <property type="entry name" value="FAD/NAD(P)-binding domain"/>
    <property type="match status" value="1"/>
</dbReference>
<dbReference type="Gene3D" id="3.50.50.60">
    <property type="entry name" value="FAD/NAD(P)-binding domain"/>
    <property type="match status" value="1"/>
</dbReference>
<dbReference type="SUPFAM" id="SSF54373">
    <property type="entry name" value="FAD-linked reductases, C-terminal domain"/>
    <property type="match status" value="1"/>
</dbReference>
<dbReference type="Gene3D" id="3.30.9.10">
    <property type="entry name" value="D-Amino Acid Oxidase, subunit A, domain 2"/>
    <property type="match status" value="1"/>
</dbReference>
<gene>
    <name evidence="6" type="ORF">M1K48_05875</name>
</gene>
<keyword evidence="4" id="KW-0560">Oxidoreductase</keyword>